<keyword evidence="1" id="KW-0732">Signal</keyword>
<dbReference type="EMBL" id="CP000471">
    <property type="protein sequence ID" value="ABK43078.1"/>
    <property type="molecule type" value="Genomic_DNA"/>
</dbReference>
<keyword evidence="3" id="KW-1185">Reference proteome</keyword>
<accession>A0L535</accession>
<dbReference type="HOGENOM" id="CLU_159396_2_0_5"/>
<evidence type="ECO:0000313" key="3">
    <source>
        <dbReference type="Proteomes" id="UP000002586"/>
    </source>
</evidence>
<name>A0L535_MAGMM</name>
<organism evidence="2 3">
    <name type="scientific">Magnetococcus marinus (strain ATCC BAA-1437 / JCM 17883 / MC-1)</name>
    <dbReference type="NCBI Taxonomy" id="156889"/>
    <lineage>
        <taxon>Bacteria</taxon>
        <taxon>Pseudomonadati</taxon>
        <taxon>Pseudomonadota</taxon>
        <taxon>Magnetococcia</taxon>
        <taxon>Magnetococcales</taxon>
        <taxon>Magnetococcaceae</taxon>
        <taxon>Magnetococcus</taxon>
    </lineage>
</organism>
<feature type="chain" id="PRO_5002625866" description="Cytochrome c domain-containing protein" evidence="1">
    <location>
        <begin position="22"/>
        <end position="99"/>
    </location>
</feature>
<dbReference type="GO" id="GO:0020037">
    <property type="term" value="F:heme binding"/>
    <property type="evidence" value="ECO:0007669"/>
    <property type="project" value="InterPro"/>
</dbReference>
<dbReference type="Proteomes" id="UP000002586">
    <property type="component" value="Chromosome"/>
</dbReference>
<proteinExistence type="predicted"/>
<evidence type="ECO:0008006" key="4">
    <source>
        <dbReference type="Google" id="ProtNLM"/>
    </source>
</evidence>
<evidence type="ECO:0000256" key="1">
    <source>
        <dbReference type="SAM" id="SignalP"/>
    </source>
</evidence>
<dbReference type="STRING" id="156889.Mmc1_0553"/>
<dbReference type="eggNOG" id="COG2010">
    <property type="taxonomic scope" value="Bacteria"/>
</dbReference>
<dbReference type="OrthoDB" id="9811281at2"/>
<protein>
    <recommendedName>
        <fullName evidence="4">Cytochrome c domain-containing protein</fullName>
    </recommendedName>
</protein>
<reference evidence="2 3" key="2">
    <citation type="journal article" date="2012" name="Int. J. Syst. Evol. Microbiol.">
        <title>Magnetococcus marinus gen. nov., sp. nov., a marine, magnetotactic bacterium that represents a novel lineage (Magnetococcaceae fam. nov.; Magnetococcales ord. nov.) at the base of the Alphaproteobacteria.</title>
        <authorList>
            <person name="Bazylinski D.A."/>
            <person name="Williams T.J."/>
            <person name="Lefevre C.T."/>
            <person name="Berg R.J."/>
            <person name="Zhang C.L."/>
            <person name="Bowser S.S."/>
            <person name="Dean A.J."/>
            <person name="Beveridge T.J."/>
        </authorList>
    </citation>
    <scope>NUCLEOTIDE SEQUENCE [LARGE SCALE GENOMIC DNA]</scope>
    <source>
        <strain evidence="3">ATCC BAA-1437 / JCM 17883 / MC-1</strain>
    </source>
</reference>
<dbReference type="GO" id="GO:0009055">
    <property type="term" value="F:electron transfer activity"/>
    <property type="evidence" value="ECO:0007669"/>
    <property type="project" value="InterPro"/>
</dbReference>
<dbReference type="RefSeq" id="WP_011712245.1">
    <property type="nucleotide sequence ID" value="NC_008576.1"/>
</dbReference>
<dbReference type="SUPFAM" id="SSF46626">
    <property type="entry name" value="Cytochrome c"/>
    <property type="match status" value="1"/>
</dbReference>
<dbReference type="InterPro" id="IPR036909">
    <property type="entry name" value="Cyt_c-like_dom_sf"/>
</dbReference>
<dbReference type="KEGG" id="mgm:Mmc1_0553"/>
<sequence length="99" mass="11095" precursor="true">MKVKIFMAVAMLGLLSGQTAAADEGKVLHDESCIACHASRFNGQAEQMYTRAERKKNSYASLKQMVAFCNNQVGTGWFDEEVGLVTDHLNRTYYKFPKP</sequence>
<dbReference type="AlphaFoldDB" id="A0L535"/>
<evidence type="ECO:0000313" key="2">
    <source>
        <dbReference type="EMBL" id="ABK43078.1"/>
    </source>
</evidence>
<gene>
    <name evidence="2" type="ordered locus">Mmc1_0553</name>
</gene>
<reference evidence="3" key="1">
    <citation type="journal article" date="2009" name="Appl. Environ. Microbiol.">
        <title>Complete genome sequence of the chemolithoautotrophic marine magnetotactic coccus strain MC-1.</title>
        <authorList>
            <person name="Schubbe S."/>
            <person name="Williams T.J."/>
            <person name="Xie G."/>
            <person name="Kiss H.E."/>
            <person name="Brettin T.S."/>
            <person name="Martinez D."/>
            <person name="Ross C.A."/>
            <person name="Schuler D."/>
            <person name="Cox B.L."/>
            <person name="Nealson K.H."/>
            <person name="Bazylinski D.A."/>
        </authorList>
    </citation>
    <scope>NUCLEOTIDE SEQUENCE [LARGE SCALE GENOMIC DNA]</scope>
    <source>
        <strain evidence="3">ATCC BAA-1437 / JCM 17883 / MC-1</strain>
    </source>
</reference>
<feature type="signal peptide" evidence="1">
    <location>
        <begin position="1"/>
        <end position="21"/>
    </location>
</feature>